<dbReference type="InterPro" id="IPR020895">
    <property type="entry name" value="Frataxin_CS"/>
</dbReference>
<keyword evidence="3 4" id="KW-0408">Iron</keyword>
<accession>A0A1I4Y8R5</accession>
<organism evidence="5 6">
    <name type="scientific">Xenorhabdus japonica</name>
    <dbReference type="NCBI Taxonomy" id="53341"/>
    <lineage>
        <taxon>Bacteria</taxon>
        <taxon>Pseudomonadati</taxon>
        <taxon>Pseudomonadota</taxon>
        <taxon>Gammaproteobacteria</taxon>
        <taxon>Enterobacterales</taxon>
        <taxon>Morganellaceae</taxon>
        <taxon>Xenorhabdus</taxon>
    </lineage>
</organism>
<dbReference type="STRING" id="53341.SAMN05421579_10144"/>
<dbReference type="PROSITE" id="PS50810">
    <property type="entry name" value="FRATAXIN_2"/>
    <property type="match status" value="1"/>
</dbReference>
<proteinExistence type="inferred from homology"/>
<dbReference type="Gene3D" id="3.30.920.10">
    <property type="entry name" value="Frataxin/CyaY"/>
    <property type="match status" value="1"/>
</dbReference>
<dbReference type="PANTHER" id="PTHR16821:SF2">
    <property type="entry name" value="FRATAXIN, MITOCHONDRIAL"/>
    <property type="match status" value="1"/>
</dbReference>
<dbReference type="SMART" id="SM01219">
    <property type="entry name" value="Frataxin_Cyay"/>
    <property type="match status" value="1"/>
</dbReference>
<comment type="similarity">
    <text evidence="1 4">Belongs to the frataxin family.</text>
</comment>
<dbReference type="InterPro" id="IPR002908">
    <property type="entry name" value="Frataxin/CyaY"/>
</dbReference>
<evidence type="ECO:0000256" key="4">
    <source>
        <dbReference type="HAMAP-Rule" id="MF_00142"/>
    </source>
</evidence>
<dbReference type="Pfam" id="PF01491">
    <property type="entry name" value="Frataxin_Cyay"/>
    <property type="match status" value="1"/>
</dbReference>
<dbReference type="GO" id="GO:0016226">
    <property type="term" value="P:iron-sulfur cluster assembly"/>
    <property type="evidence" value="ECO:0007669"/>
    <property type="project" value="UniProtKB-UniRule"/>
</dbReference>
<dbReference type="EMBL" id="FOVO01000001">
    <property type="protein sequence ID" value="SFN33900.1"/>
    <property type="molecule type" value="Genomic_DNA"/>
</dbReference>
<dbReference type="GO" id="GO:0008199">
    <property type="term" value="F:ferric iron binding"/>
    <property type="evidence" value="ECO:0007669"/>
    <property type="project" value="InterPro"/>
</dbReference>
<dbReference type="SUPFAM" id="SSF55387">
    <property type="entry name" value="Frataxin/Nqo15-like"/>
    <property type="match status" value="1"/>
</dbReference>
<reference evidence="6" key="1">
    <citation type="submission" date="2016-10" db="EMBL/GenBank/DDBJ databases">
        <authorList>
            <person name="Varghese N."/>
            <person name="Submissions S."/>
        </authorList>
    </citation>
    <scope>NUCLEOTIDE SEQUENCE [LARGE SCALE GENOMIC DNA]</scope>
    <source>
        <strain evidence="6">DSM 16522</strain>
    </source>
</reference>
<name>A0A1I4Y8R5_9GAMM</name>
<dbReference type="CDD" id="cd00503">
    <property type="entry name" value="Frataxin"/>
    <property type="match status" value="1"/>
</dbReference>
<dbReference type="GO" id="GO:0008198">
    <property type="term" value="F:ferrous iron binding"/>
    <property type="evidence" value="ECO:0007669"/>
    <property type="project" value="TreeGrafter"/>
</dbReference>
<dbReference type="InterPro" id="IPR047584">
    <property type="entry name" value="CyaY"/>
</dbReference>
<dbReference type="HAMAP" id="MF_00142">
    <property type="entry name" value="CyaY"/>
    <property type="match status" value="1"/>
</dbReference>
<gene>
    <name evidence="4" type="primary">cyaY</name>
    <name evidence="5" type="ORF">SAMN05421579_10144</name>
</gene>
<keyword evidence="6" id="KW-1185">Reference proteome</keyword>
<dbReference type="OrthoDB" id="285675at2"/>
<evidence type="ECO:0000256" key="3">
    <source>
        <dbReference type="ARBA" id="ARBA00023004"/>
    </source>
</evidence>
<dbReference type="GO" id="GO:0005829">
    <property type="term" value="C:cytosol"/>
    <property type="evidence" value="ECO:0007669"/>
    <property type="project" value="TreeGrafter"/>
</dbReference>
<keyword evidence="2 4" id="KW-0479">Metal-binding</keyword>
<sequence length="106" mass="12300">MNDSEFHQLADQLMLYLEERLDNYNGDSDIDYETNGGVMTLSFENGSKIIINRQEPFHQIWLATKSGGYHFDYRDSQWICDRSGNDFLSMLAQAITEQSGEPYQFS</sequence>
<evidence type="ECO:0000313" key="5">
    <source>
        <dbReference type="EMBL" id="SFN33900.1"/>
    </source>
</evidence>
<evidence type="ECO:0000313" key="6">
    <source>
        <dbReference type="Proteomes" id="UP000199011"/>
    </source>
</evidence>
<dbReference type="PANTHER" id="PTHR16821">
    <property type="entry name" value="FRATAXIN"/>
    <property type="match status" value="1"/>
</dbReference>
<evidence type="ECO:0000256" key="1">
    <source>
        <dbReference type="ARBA" id="ARBA00008183"/>
    </source>
</evidence>
<dbReference type="AlphaFoldDB" id="A0A1I4Y8R5"/>
<comment type="function">
    <text evidence="4">Involved in iron-sulfur (Fe-S) cluster assembly. May act as a regulator of Fe-S biogenesis.</text>
</comment>
<dbReference type="Proteomes" id="UP000199011">
    <property type="component" value="Unassembled WGS sequence"/>
</dbReference>
<dbReference type="RefSeq" id="WP_092516729.1">
    <property type="nucleotide sequence ID" value="NZ_CAWRAH010000084.1"/>
</dbReference>
<evidence type="ECO:0000256" key="2">
    <source>
        <dbReference type="ARBA" id="ARBA00022723"/>
    </source>
</evidence>
<dbReference type="NCBIfam" id="TIGR03421">
    <property type="entry name" value="FeS_CyaY"/>
    <property type="match status" value="1"/>
</dbReference>
<dbReference type="PROSITE" id="PS01344">
    <property type="entry name" value="FRATAXIN_1"/>
    <property type="match status" value="1"/>
</dbReference>
<protein>
    <recommendedName>
        <fullName evidence="4">Iron-sulfur cluster assembly protein CyaY</fullName>
    </recommendedName>
</protein>
<dbReference type="InterPro" id="IPR036524">
    <property type="entry name" value="Frataxin/CyaY_sf"/>
</dbReference>